<dbReference type="Gene3D" id="3.30.1340.30">
    <property type="match status" value="1"/>
</dbReference>
<dbReference type="Gene3D" id="3.10.580.10">
    <property type="entry name" value="CBS-domain"/>
    <property type="match status" value="1"/>
</dbReference>
<organism evidence="6">
    <name type="scientific">Streptomyces sp. SID7499</name>
    <dbReference type="NCBI Taxonomy" id="2706086"/>
    <lineage>
        <taxon>Bacteria</taxon>
        <taxon>Bacillati</taxon>
        <taxon>Actinomycetota</taxon>
        <taxon>Actinomycetes</taxon>
        <taxon>Kitasatosporales</taxon>
        <taxon>Streptomycetaceae</taxon>
        <taxon>Streptomyces</taxon>
    </lineage>
</organism>
<evidence type="ECO:0000313" key="6">
    <source>
        <dbReference type="EMBL" id="NEE05447.1"/>
    </source>
</evidence>
<evidence type="ECO:0000259" key="4">
    <source>
        <dbReference type="PROSITE" id="PS50914"/>
    </source>
</evidence>
<name>A0A6G3WJ27_9ACTN</name>
<dbReference type="InterPro" id="IPR000644">
    <property type="entry name" value="CBS_dom"/>
</dbReference>
<dbReference type="InterPro" id="IPR046342">
    <property type="entry name" value="CBS_dom_sf"/>
</dbReference>
<sequence length="219" mass="23530">MQHRTVGDLMTHGVVLARRDTPFKNIVTMLSDNEVTALPVVDDIGHPVGVVSEADLLRTVTARSGPTGLPRSPNASNGAPDANDGITAEQLMSAPAVCARPEWTVVEAARLMDTEGVKRLPVVDEAETLVGIVSRGDLLRVFLRRDDALRDEIAGDVLVRTLGLAPSDVAVDVRDGRVTLKGRVETEQIIPVIERLCRGVDGVVSVHSALHRRLDETAD</sequence>
<evidence type="ECO:0000256" key="2">
    <source>
        <dbReference type="PROSITE-ProRule" id="PRU00703"/>
    </source>
</evidence>
<dbReference type="InterPro" id="IPR051257">
    <property type="entry name" value="Diverse_CBS-Domain"/>
</dbReference>
<dbReference type="PROSITE" id="PS50914">
    <property type="entry name" value="BON"/>
    <property type="match status" value="1"/>
</dbReference>
<feature type="region of interest" description="Disordered" evidence="3">
    <location>
        <begin position="63"/>
        <end position="85"/>
    </location>
</feature>
<feature type="domain" description="CBS" evidence="5">
    <location>
        <begin position="10"/>
        <end position="67"/>
    </location>
</feature>
<dbReference type="PANTHER" id="PTHR43080:SF29">
    <property type="entry name" value="OS02G0818000 PROTEIN"/>
    <property type="match status" value="1"/>
</dbReference>
<comment type="caution">
    <text evidence="6">The sequence shown here is derived from an EMBL/GenBank/DDBJ whole genome shotgun (WGS) entry which is preliminary data.</text>
</comment>
<feature type="domain" description="BON" evidence="4">
    <location>
        <begin position="146"/>
        <end position="218"/>
    </location>
</feature>
<dbReference type="PIRSF" id="PIRSF036990">
    <property type="entry name" value="UCP036990_CBS_BON"/>
    <property type="match status" value="1"/>
</dbReference>
<dbReference type="Pfam" id="PF04972">
    <property type="entry name" value="BON"/>
    <property type="match status" value="1"/>
</dbReference>
<dbReference type="AlphaFoldDB" id="A0A6G3WJ27"/>
<feature type="domain" description="CBS" evidence="5">
    <location>
        <begin position="92"/>
        <end position="148"/>
    </location>
</feature>
<protein>
    <submittedName>
        <fullName evidence="6">CBS domain-containing protein</fullName>
    </submittedName>
</protein>
<accession>A0A6G3WJ27</accession>
<dbReference type="SUPFAM" id="SSF54631">
    <property type="entry name" value="CBS-domain pair"/>
    <property type="match status" value="1"/>
</dbReference>
<dbReference type="CDD" id="cd04586">
    <property type="entry name" value="CBS_pair_BON_assoc"/>
    <property type="match status" value="1"/>
</dbReference>
<dbReference type="PANTHER" id="PTHR43080">
    <property type="entry name" value="CBS DOMAIN-CONTAINING PROTEIN CBSX3, MITOCHONDRIAL"/>
    <property type="match status" value="1"/>
</dbReference>
<dbReference type="InterPro" id="IPR007055">
    <property type="entry name" value="BON_dom"/>
</dbReference>
<evidence type="ECO:0000256" key="1">
    <source>
        <dbReference type="ARBA" id="ARBA00023122"/>
    </source>
</evidence>
<dbReference type="SMART" id="SM00116">
    <property type="entry name" value="CBS"/>
    <property type="match status" value="2"/>
</dbReference>
<keyword evidence="1 2" id="KW-0129">CBS domain</keyword>
<proteinExistence type="predicted"/>
<dbReference type="InterPro" id="IPR017080">
    <property type="entry name" value="UCP036990_CBS_BON"/>
</dbReference>
<dbReference type="PROSITE" id="PS51371">
    <property type="entry name" value="CBS"/>
    <property type="match status" value="2"/>
</dbReference>
<gene>
    <name evidence="6" type="ORF">G3M58_03255</name>
</gene>
<dbReference type="EMBL" id="JAAGMN010000293">
    <property type="protein sequence ID" value="NEE05447.1"/>
    <property type="molecule type" value="Genomic_DNA"/>
</dbReference>
<dbReference type="Pfam" id="PF00571">
    <property type="entry name" value="CBS"/>
    <property type="match status" value="2"/>
</dbReference>
<reference evidence="6" key="1">
    <citation type="submission" date="2020-01" db="EMBL/GenBank/DDBJ databases">
        <title>Insect and environment-associated Actinomycetes.</title>
        <authorList>
            <person name="Currrie C."/>
            <person name="Chevrette M."/>
            <person name="Carlson C."/>
            <person name="Stubbendieck R."/>
            <person name="Wendt-Pienkowski E."/>
        </authorList>
    </citation>
    <scope>NUCLEOTIDE SEQUENCE</scope>
    <source>
        <strain evidence="6">SID7499</strain>
    </source>
</reference>
<evidence type="ECO:0000259" key="5">
    <source>
        <dbReference type="PROSITE" id="PS51371"/>
    </source>
</evidence>
<evidence type="ECO:0000256" key="3">
    <source>
        <dbReference type="SAM" id="MobiDB-lite"/>
    </source>
</evidence>